<feature type="transmembrane region" description="Helical" evidence="6">
    <location>
        <begin position="12"/>
        <end position="35"/>
    </location>
</feature>
<feature type="binding site" description="axial binding residue" evidence="5">
    <location>
        <position position="455"/>
    </location>
    <ligand>
        <name>heme</name>
        <dbReference type="ChEBI" id="CHEBI:30413"/>
    </ligand>
    <ligandPart>
        <name>Fe</name>
        <dbReference type="ChEBI" id="CHEBI:18248"/>
    </ligandPart>
</feature>
<evidence type="ECO:0000256" key="2">
    <source>
        <dbReference type="ARBA" id="ARBA00022723"/>
    </source>
</evidence>
<dbReference type="InterPro" id="IPR001128">
    <property type="entry name" value="Cyt_P450"/>
</dbReference>
<dbReference type="SUPFAM" id="SSF48264">
    <property type="entry name" value="Cytochrome P450"/>
    <property type="match status" value="1"/>
</dbReference>
<protein>
    <submittedName>
        <fullName evidence="7">Cytochrome p450</fullName>
    </submittedName>
</protein>
<organism evidence="7 8">
    <name type="scientific">Pleurostoma richardsiae</name>
    <dbReference type="NCBI Taxonomy" id="41990"/>
    <lineage>
        <taxon>Eukaryota</taxon>
        <taxon>Fungi</taxon>
        <taxon>Dikarya</taxon>
        <taxon>Ascomycota</taxon>
        <taxon>Pezizomycotina</taxon>
        <taxon>Sordariomycetes</taxon>
        <taxon>Sordariomycetidae</taxon>
        <taxon>Calosphaeriales</taxon>
        <taxon>Pleurostomataceae</taxon>
        <taxon>Pleurostoma</taxon>
    </lineage>
</organism>
<dbReference type="PRINTS" id="PR00463">
    <property type="entry name" value="EP450I"/>
</dbReference>
<keyword evidence="2 5" id="KW-0479">Metal-binding</keyword>
<reference evidence="7" key="1">
    <citation type="submission" date="2022-07" db="EMBL/GenBank/DDBJ databases">
        <title>Fungi with potential for degradation of polypropylene.</title>
        <authorList>
            <person name="Gostincar C."/>
        </authorList>
    </citation>
    <scope>NUCLEOTIDE SEQUENCE</scope>
    <source>
        <strain evidence="7">EXF-13308</strain>
    </source>
</reference>
<evidence type="ECO:0000256" key="5">
    <source>
        <dbReference type="PIRSR" id="PIRSR602401-1"/>
    </source>
</evidence>
<keyword evidence="6" id="KW-1133">Transmembrane helix</keyword>
<proteinExistence type="inferred from homology"/>
<dbReference type="Gene3D" id="1.10.630.10">
    <property type="entry name" value="Cytochrome P450"/>
    <property type="match status" value="1"/>
</dbReference>
<dbReference type="Proteomes" id="UP001174694">
    <property type="component" value="Unassembled WGS sequence"/>
</dbReference>
<evidence type="ECO:0000256" key="4">
    <source>
        <dbReference type="ARBA" id="ARBA00023004"/>
    </source>
</evidence>
<sequence length="546" mass="61140">MPFGFEPCWPTGFLILSLAAAVAAAVAFICIYFFYIDIPVIKGIPEIPGGRLLAGNLYQLGNDHATTLEEWSLGHKWPVFQIRMGRRRAVVLNSFDSSREWLVKNQSATLDRPWLYTFHGVVSSTSAATIGTSPWNERTKKQRRIVGSLTTGPSVQKLGRMLDLETCAMISGLYYDGQKGAVDIMPHIYQKRVALNIMTMFCYGTRFSSITNPLLLQILSDASTIASFRSTNSNPQDYIPHLRYLSSGARISTAVDVRSRRDQWLVAMLDKARQKLAVNNASRRSVAELLLTDNQEGLTTLDIKTILGGLMSGGFETLFSTAIITIGLLSTPEGQSIQKKAYEDILTVYETPEQAFELCVREEKSAYVAAIVKEALRFYPPLKLLPARQTYKDFEYHGAVIPKGVLLYINAQAANRDKATYGEDADQFRPERWIDNPQNVPPPYHFAFGAGARMCTAVNFSNRVLYAMFLRLIVSYRITESKTMPANTDYVQYKRDPAASNAIASDFKVYFQPRDKGVLESCFARSQENVVDLVSGEAVEVLRRKD</sequence>
<accession>A0AA38RN13</accession>
<keyword evidence="5" id="KW-0349">Heme</keyword>
<comment type="cofactor">
    <cofactor evidence="5">
        <name>heme</name>
        <dbReference type="ChEBI" id="CHEBI:30413"/>
    </cofactor>
</comment>
<keyword evidence="6" id="KW-0812">Transmembrane</keyword>
<dbReference type="GO" id="GO:0020037">
    <property type="term" value="F:heme binding"/>
    <property type="evidence" value="ECO:0007669"/>
    <property type="project" value="InterPro"/>
</dbReference>
<keyword evidence="8" id="KW-1185">Reference proteome</keyword>
<evidence type="ECO:0000256" key="6">
    <source>
        <dbReference type="SAM" id="Phobius"/>
    </source>
</evidence>
<dbReference type="GO" id="GO:0005506">
    <property type="term" value="F:iron ion binding"/>
    <property type="evidence" value="ECO:0007669"/>
    <property type="project" value="InterPro"/>
</dbReference>
<dbReference type="PANTHER" id="PTHR46300:SF9">
    <property type="entry name" value="P450, PUTATIVE-RELATED"/>
    <property type="match status" value="1"/>
</dbReference>
<keyword evidence="3" id="KW-0560">Oxidoreductase</keyword>
<comment type="caution">
    <text evidence="7">The sequence shown here is derived from an EMBL/GenBank/DDBJ whole genome shotgun (WGS) entry which is preliminary data.</text>
</comment>
<dbReference type="Pfam" id="PF00067">
    <property type="entry name" value="p450"/>
    <property type="match status" value="1"/>
</dbReference>
<keyword evidence="6" id="KW-0472">Membrane</keyword>
<dbReference type="InterPro" id="IPR002401">
    <property type="entry name" value="Cyt_P450_E_grp-I"/>
</dbReference>
<name>A0AA38RN13_9PEZI</name>
<gene>
    <name evidence="7" type="ORF">NKR23_g6941</name>
</gene>
<dbReference type="GO" id="GO:0016705">
    <property type="term" value="F:oxidoreductase activity, acting on paired donors, with incorporation or reduction of molecular oxygen"/>
    <property type="evidence" value="ECO:0007669"/>
    <property type="project" value="InterPro"/>
</dbReference>
<dbReference type="GO" id="GO:0004497">
    <property type="term" value="F:monooxygenase activity"/>
    <property type="evidence" value="ECO:0007669"/>
    <property type="project" value="InterPro"/>
</dbReference>
<dbReference type="InterPro" id="IPR036396">
    <property type="entry name" value="Cyt_P450_sf"/>
</dbReference>
<evidence type="ECO:0000256" key="1">
    <source>
        <dbReference type="ARBA" id="ARBA00010617"/>
    </source>
</evidence>
<keyword evidence="4 5" id="KW-0408">Iron</keyword>
<evidence type="ECO:0000256" key="3">
    <source>
        <dbReference type="ARBA" id="ARBA00023002"/>
    </source>
</evidence>
<dbReference type="AlphaFoldDB" id="A0AA38RN13"/>
<evidence type="ECO:0000313" key="7">
    <source>
        <dbReference type="EMBL" id="KAJ9142794.1"/>
    </source>
</evidence>
<evidence type="ECO:0000313" key="8">
    <source>
        <dbReference type="Proteomes" id="UP001174694"/>
    </source>
</evidence>
<dbReference type="InterPro" id="IPR050364">
    <property type="entry name" value="Cytochrome_P450_fung"/>
</dbReference>
<comment type="similarity">
    <text evidence="1">Belongs to the cytochrome P450 family.</text>
</comment>
<dbReference type="EMBL" id="JANBVO010000021">
    <property type="protein sequence ID" value="KAJ9142794.1"/>
    <property type="molecule type" value="Genomic_DNA"/>
</dbReference>
<dbReference type="PANTHER" id="PTHR46300">
    <property type="entry name" value="P450, PUTATIVE (EUROFUNG)-RELATED-RELATED"/>
    <property type="match status" value="1"/>
</dbReference>